<reference evidence="14 15" key="1">
    <citation type="journal article" date="2019" name="Sci. Rep.">
        <title>Comparative genomics of chytrid fungi reveal insights into the obligate biotrophic and pathogenic lifestyle of Synchytrium endobioticum.</title>
        <authorList>
            <person name="van de Vossenberg B.T.L.H."/>
            <person name="Warris S."/>
            <person name="Nguyen H.D.T."/>
            <person name="van Gent-Pelzer M.P.E."/>
            <person name="Joly D.L."/>
            <person name="van de Geest H.C."/>
            <person name="Bonants P.J.M."/>
            <person name="Smith D.S."/>
            <person name="Levesque C.A."/>
            <person name="van der Lee T.A.J."/>
        </authorList>
    </citation>
    <scope>NUCLEOTIDE SEQUENCE [LARGE SCALE GENOMIC DNA]</scope>
    <source>
        <strain evidence="14 15">LEV6574</strain>
    </source>
</reference>
<keyword evidence="6" id="KW-0805">Transcription regulation</keyword>
<keyword evidence="8" id="KW-0804">Transcription</keyword>
<dbReference type="PANTHER" id="PTHR46567:SF1">
    <property type="entry name" value="MEDIATOR OF RNA POLYMERASE II TRANSCRIPTION SUBUNIT 12"/>
    <property type="match status" value="1"/>
</dbReference>
<dbReference type="Pfam" id="PF09497">
    <property type="entry name" value="Med12"/>
    <property type="match status" value="1"/>
</dbReference>
<evidence type="ECO:0000256" key="7">
    <source>
        <dbReference type="ARBA" id="ARBA00023159"/>
    </source>
</evidence>
<dbReference type="OrthoDB" id="2147114at2759"/>
<dbReference type="InterPro" id="IPR021990">
    <property type="entry name" value="Mediator_Med12_LCEWAV"/>
</dbReference>
<dbReference type="InterPro" id="IPR019035">
    <property type="entry name" value="Mediator_Med12"/>
</dbReference>
<dbReference type="Proteomes" id="UP000320475">
    <property type="component" value="Unassembled WGS sequence"/>
</dbReference>
<feature type="domain" description="Mediator complex subunit Med12" evidence="13">
    <location>
        <begin position="102"/>
        <end position="163"/>
    </location>
</feature>
<keyword evidence="9" id="KW-0539">Nucleus</keyword>
<dbReference type="EMBL" id="QEAM01000023">
    <property type="protein sequence ID" value="TPX50055.1"/>
    <property type="molecule type" value="Genomic_DNA"/>
</dbReference>
<dbReference type="GO" id="GO:0006357">
    <property type="term" value="P:regulation of transcription by RNA polymerase II"/>
    <property type="evidence" value="ECO:0007669"/>
    <property type="project" value="InterPro"/>
</dbReference>
<evidence type="ECO:0000256" key="3">
    <source>
        <dbReference type="ARBA" id="ARBA00011629"/>
    </source>
</evidence>
<comment type="function">
    <text evidence="10">Component of the SRB8-11 complex. The SRB8-11 complex is a regulatory module of the Mediator complex which is itself involved in regulation of basal and activated RNA polymerase II-dependent transcription. The SRB8-11 complex may be involved in the transcriptional repression of a subset of genes regulated by Mediator. It may inhibit the association of the Mediator complex with RNA polymerase II to form the holoenzyme complex.</text>
</comment>
<accession>A0A507DFD8</accession>
<evidence type="ECO:0000256" key="12">
    <source>
        <dbReference type="SAM" id="MobiDB-lite"/>
    </source>
</evidence>
<dbReference type="PANTHER" id="PTHR46567">
    <property type="entry name" value="MEDIATOR OF RNA POLYMERASE II TRANSCRIPTION SUBUNIT 12"/>
    <property type="match status" value="1"/>
</dbReference>
<comment type="caution">
    <text evidence="14">The sequence shown here is derived from an EMBL/GenBank/DDBJ whole genome shotgun (WGS) entry which is preliminary data.</text>
</comment>
<evidence type="ECO:0000256" key="10">
    <source>
        <dbReference type="ARBA" id="ARBA00025661"/>
    </source>
</evidence>
<dbReference type="GO" id="GO:0003712">
    <property type="term" value="F:transcription coregulator activity"/>
    <property type="evidence" value="ECO:0007669"/>
    <property type="project" value="InterPro"/>
</dbReference>
<comment type="similarity">
    <text evidence="2">Belongs to the Mediator complex subunit 12 family.</text>
</comment>
<comment type="subunit">
    <text evidence="3">Component of the SRB8-11 complex, which itself associates with the Mediator complex.</text>
</comment>
<feature type="region of interest" description="Disordered" evidence="12">
    <location>
        <begin position="1585"/>
        <end position="1612"/>
    </location>
</feature>
<dbReference type="Pfam" id="PF25326">
    <property type="entry name" value="ARM_SRB8"/>
    <property type="match status" value="1"/>
</dbReference>
<evidence type="ECO:0000256" key="5">
    <source>
        <dbReference type="ARBA" id="ARBA00022491"/>
    </source>
</evidence>
<evidence type="ECO:0000259" key="13">
    <source>
        <dbReference type="SMART" id="SM01281"/>
    </source>
</evidence>
<dbReference type="VEuPathDB" id="FungiDB:SeMB42_g02631"/>
<evidence type="ECO:0000256" key="8">
    <source>
        <dbReference type="ARBA" id="ARBA00023163"/>
    </source>
</evidence>
<protein>
    <recommendedName>
        <fullName evidence="4">Mediator of RNA polymerase II transcription subunit 12</fullName>
    </recommendedName>
    <alternativeName>
        <fullName evidence="11">Mediator complex subunit 12</fullName>
    </alternativeName>
</protein>
<name>A0A507DFD8_9FUNG</name>
<dbReference type="GO" id="GO:0016592">
    <property type="term" value="C:mediator complex"/>
    <property type="evidence" value="ECO:0007669"/>
    <property type="project" value="InterPro"/>
</dbReference>
<gene>
    <name evidence="14" type="ORF">SeLEV6574_g01109</name>
</gene>
<dbReference type="SMART" id="SM01281">
    <property type="entry name" value="Med12"/>
    <property type="match status" value="1"/>
</dbReference>
<keyword evidence="7" id="KW-0010">Activator</keyword>
<evidence type="ECO:0000256" key="4">
    <source>
        <dbReference type="ARBA" id="ARBA00019622"/>
    </source>
</evidence>
<evidence type="ECO:0000256" key="6">
    <source>
        <dbReference type="ARBA" id="ARBA00023015"/>
    </source>
</evidence>
<proteinExistence type="inferred from homology"/>
<keyword evidence="5" id="KW-0678">Repressor</keyword>
<evidence type="ECO:0000256" key="2">
    <source>
        <dbReference type="ARBA" id="ARBA00010289"/>
    </source>
</evidence>
<dbReference type="InterPro" id="IPR057344">
    <property type="entry name" value="ARM_SRB8"/>
</dbReference>
<feature type="region of interest" description="Disordered" evidence="12">
    <location>
        <begin position="1444"/>
        <end position="1471"/>
    </location>
</feature>
<evidence type="ECO:0000256" key="9">
    <source>
        <dbReference type="ARBA" id="ARBA00023242"/>
    </source>
</evidence>
<dbReference type="Pfam" id="PF12145">
    <property type="entry name" value="Med12-LCEWAV"/>
    <property type="match status" value="1"/>
</dbReference>
<evidence type="ECO:0000256" key="1">
    <source>
        <dbReference type="ARBA" id="ARBA00004123"/>
    </source>
</evidence>
<feature type="compositionally biased region" description="Low complexity" evidence="12">
    <location>
        <begin position="1455"/>
        <end position="1470"/>
    </location>
</feature>
<evidence type="ECO:0000313" key="14">
    <source>
        <dbReference type="EMBL" id="TPX50055.1"/>
    </source>
</evidence>
<evidence type="ECO:0000313" key="15">
    <source>
        <dbReference type="Proteomes" id="UP000320475"/>
    </source>
</evidence>
<sequence length="1612" mass="184394">MLKRKPFSIQPPDKVLSRSNDLGYAGIYPQRELQDEDELSESNVRQGFVDRPHPILQDERLSAFELYYQDSNHTNLLNGLSGFISEVLKNQRGIGTIPDVSRYKLPDRVVVSDIKQWMTKLANENESLQELAKGVPQGVKGEQLVSLLIQHQVPVARATWLVRFVGASEIRLRRQAKPSEDSNYEEWTVAIVSQLRRLYDFINQPIIKQPKAIAESRRWNSSEERKRFLNRWKYMLSLIKYQYAEGLIDQRTFLRWVLDTFMRANFDQTFFMLQLANLFITEILRSRALTRNIMESCIAKIHKLSHHQKVNELVRQQHLQLSHLLQYMLVIAPDLGVAPKSWTQYKELILAVLDMSPQLIHMSRMRELLATTRLQLRERNEFLIHGGRTVSKSSQDPIEFLDNISLHTNLDELYAKWLYANDEETQLESLFQWAITPYRMGHHRPYIVGAILSRYAKDERLGERRDVQRPLQVFLDSFSSDSIQERQQLSELYGEMIRRDLFSLDTYIQRLISRGDLEGPAIHNRFAHIKDLPIYNASVNQINHRRVSLFGVSCHDDEEKAYLTVCETIISRFPDICGRPDLLPVARDIEQEYSLSRLDPNFVKRLEALPKYLRVRIAQWLANHVFGYLVTDKPIGVDNFKATLNPGNSKLSSRQLAVIVGMLESMKEHRIILKLCLWMLNKTIHRTIFPYIVDTFRRHQRIFHAMEELQSIFLAIFAKHLELRKSQKHDRCFVLTYLVELMNNPVVTLTVLQRQEIAGHVDELPLASGGRDAPTAFDDIRNLKDDQLTVAAATSNLTWSYQTNRDAVKSVFIYVFDNLRRIIQISKSIHNVRRTMEINVEVLRFLNDRCQFLDDLIIEYLNENVLSFLTSNNPTSRFECELLTNHSDFKSSSMLLFLSLLTIARVVSAQRLLHEFVDIVLKRATDDGLNYLLIPLYINTIRLSQIILAVADTSDIAPGLFLTTQDLQSIYTIRECDLMSDETLHCAPLRTFLILSKLAATISLTEDGSANLVASCIAEVRTPIIQDATSWLKRICVENPTWAYQVMVAVSADVGGVTIRLGTDASVLHFANCALFHSVVSDSTTESEITSTIQLSVEYCRVSFQKILRKMSDWTFDRLWIELQFMFDRIVAFGVSAGTSTLIYFDTFVSVLFERLLEPEIHTRFLSKLVKGLRGNVLSRLLHHISWSLEGELELPPTCRAERLNGGIINDWCKALRGDVKNMKIFTDFAILCIQTAANTRMNGEDNRYSSELTVMAGSLCSQLDWFQTKLPVFDLMELAALSFQEASRVWQQCSYSLAMALDNLRQGRVVLEKNAESQSYIGDLRAMMYLRLRLLLPLVPVVLDSPQECQLLPLVQTLVSLLTARITHGTDTEVKLFDLVLDLVSWISDDVAKDLKNQLLNTLRELQPQLCIPDAYVERVQRILPFQIQNPYVKRLVATTYTSSNSPHRHQQRSASPSLPSSSTIGSLAPSHQGQLASAVPVSQTPHFKPWEWAETVQDPEVAATAVIHPEVLNDGPISLSLFGALRIASEELVYNRMFNDGWQAGDLCSVRSILDGTKNGLDTDIMAEWMHVDDVGKLIDGSSYNTRSGSNKKREEVGDAALPISKRVKS</sequence>
<comment type="subcellular location">
    <subcellularLocation>
        <location evidence="1">Nucleus</location>
    </subcellularLocation>
</comment>
<organism evidence="14 15">
    <name type="scientific">Synchytrium endobioticum</name>
    <dbReference type="NCBI Taxonomy" id="286115"/>
    <lineage>
        <taxon>Eukaryota</taxon>
        <taxon>Fungi</taxon>
        <taxon>Fungi incertae sedis</taxon>
        <taxon>Chytridiomycota</taxon>
        <taxon>Chytridiomycota incertae sedis</taxon>
        <taxon>Chytridiomycetes</taxon>
        <taxon>Synchytriales</taxon>
        <taxon>Synchytriaceae</taxon>
        <taxon>Synchytrium</taxon>
    </lineage>
</organism>
<evidence type="ECO:0000256" key="11">
    <source>
        <dbReference type="ARBA" id="ARBA00032010"/>
    </source>
</evidence>